<dbReference type="GO" id="GO:0016747">
    <property type="term" value="F:acyltransferase activity, transferring groups other than amino-acyl groups"/>
    <property type="evidence" value="ECO:0007669"/>
    <property type="project" value="InterPro"/>
</dbReference>
<dbReference type="InterPro" id="IPR000182">
    <property type="entry name" value="GNAT_dom"/>
</dbReference>
<feature type="domain" description="N-acetyltransferase" evidence="4">
    <location>
        <begin position="16"/>
        <end position="180"/>
    </location>
</feature>
<evidence type="ECO:0000259" key="4">
    <source>
        <dbReference type="PROSITE" id="PS51186"/>
    </source>
</evidence>
<dbReference type="PANTHER" id="PTHR43877:SF2">
    <property type="entry name" value="AMINOALKYLPHOSPHONATE N-ACETYLTRANSFERASE-RELATED"/>
    <property type="match status" value="1"/>
</dbReference>
<gene>
    <name evidence="5" type="ORF">SOCE26_000930</name>
</gene>
<evidence type="ECO:0000256" key="2">
    <source>
        <dbReference type="ARBA" id="ARBA00023315"/>
    </source>
</evidence>
<dbReference type="PROSITE" id="PS51186">
    <property type="entry name" value="GNAT"/>
    <property type="match status" value="1"/>
</dbReference>
<feature type="compositionally biased region" description="Basic residues" evidence="3">
    <location>
        <begin position="205"/>
        <end position="215"/>
    </location>
</feature>
<protein>
    <submittedName>
        <fullName evidence="5">Acetyltransferase</fullName>
        <ecNumber evidence="5">2.3.1.-</ecNumber>
    </submittedName>
</protein>
<dbReference type="Pfam" id="PF00583">
    <property type="entry name" value="Acetyltransf_1"/>
    <property type="match status" value="1"/>
</dbReference>
<keyword evidence="1 5" id="KW-0808">Transferase</keyword>
<feature type="region of interest" description="Disordered" evidence="3">
    <location>
        <begin position="187"/>
        <end position="251"/>
    </location>
</feature>
<dbReference type="Gene3D" id="3.40.630.30">
    <property type="match status" value="1"/>
</dbReference>
<dbReference type="EC" id="2.3.1.-" evidence="5"/>
<dbReference type="PANTHER" id="PTHR43877">
    <property type="entry name" value="AMINOALKYLPHOSPHONATE N-ACETYLTRANSFERASE-RELATED-RELATED"/>
    <property type="match status" value="1"/>
</dbReference>
<feature type="compositionally biased region" description="Low complexity" evidence="3">
    <location>
        <begin position="231"/>
        <end position="243"/>
    </location>
</feature>
<evidence type="ECO:0000256" key="3">
    <source>
        <dbReference type="SAM" id="MobiDB-lite"/>
    </source>
</evidence>
<dbReference type="Proteomes" id="UP000238348">
    <property type="component" value="Chromosome"/>
</dbReference>
<name>A0A2L0EHD4_SORCE</name>
<dbReference type="AlphaFoldDB" id="A0A2L0EHD4"/>
<accession>A0A2L0EHD4</accession>
<evidence type="ECO:0000313" key="5">
    <source>
        <dbReference type="EMBL" id="AUX38715.1"/>
    </source>
</evidence>
<sequence>MTKPASSPAAEDERLIHVRRIHRRDLNRVWEFLKKVFRDVNRETVEYQRPRSKKRFLEVYEEEGVEQLLFEVREGSAQEIAGYAECAFEITGTDNWMNERYFAKHDMRPLFVEELAVHPDYQGRGVGAFMLEQLEHLARIRGCTHLVLEVAENNIGALKFYRKRSFYRLDAAIFMAKKVAVDSELLPPRALKRPRPQDEPGAPAKPKRAARRSSKARGAERKVTSAPPPLAAALGAGSGAPAKPGEEGEES</sequence>
<dbReference type="RefSeq" id="WP_104976799.1">
    <property type="nucleotide sequence ID" value="NZ_CP012673.1"/>
</dbReference>
<dbReference type="EMBL" id="CP012673">
    <property type="protein sequence ID" value="AUX38715.1"/>
    <property type="molecule type" value="Genomic_DNA"/>
</dbReference>
<evidence type="ECO:0000256" key="1">
    <source>
        <dbReference type="ARBA" id="ARBA00022679"/>
    </source>
</evidence>
<keyword evidence="2 5" id="KW-0012">Acyltransferase</keyword>
<proteinExistence type="predicted"/>
<dbReference type="InterPro" id="IPR016181">
    <property type="entry name" value="Acyl_CoA_acyltransferase"/>
</dbReference>
<dbReference type="CDD" id="cd04301">
    <property type="entry name" value="NAT_SF"/>
    <property type="match status" value="1"/>
</dbReference>
<evidence type="ECO:0000313" key="6">
    <source>
        <dbReference type="Proteomes" id="UP000238348"/>
    </source>
</evidence>
<reference evidence="5 6" key="1">
    <citation type="submission" date="2015-09" db="EMBL/GenBank/DDBJ databases">
        <title>Sorangium comparison.</title>
        <authorList>
            <person name="Zaburannyi N."/>
            <person name="Bunk B."/>
            <person name="Overmann J."/>
            <person name="Mueller R."/>
        </authorList>
    </citation>
    <scope>NUCLEOTIDE SEQUENCE [LARGE SCALE GENOMIC DNA]</scope>
    <source>
        <strain evidence="5 6">So ce26</strain>
    </source>
</reference>
<dbReference type="InterPro" id="IPR050832">
    <property type="entry name" value="Bact_Acetyltransf"/>
</dbReference>
<dbReference type="SUPFAM" id="SSF55729">
    <property type="entry name" value="Acyl-CoA N-acyltransferases (Nat)"/>
    <property type="match status" value="1"/>
</dbReference>
<organism evidence="5 6">
    <name type="scientific">Sorangium cellulosum</name>
    <name type="common">Polyangium cellulosum</name>
    <dbReference type="NCBI Taxonomy" id="56"/>
    <lineage>
        <taxon>Bacteria</taxon>
        <taxon>Pseudomonadati</taxon>
        <taxon>Myxococcota</taxon>
        <taxon>Polyangia</taxon>
        <taxon>Polyangiales</taxon>
        <taxon>Polyangiaceae</taxon>
        <taxon>Sorangium</taxon>
    </lineage>
</organism>
<dbReference type="OrthoDB" id="9804026at2"/>